<dbReference type="PANTHER" id="PTHR43459">
    <property type="entry name" value="ENOYL-COA HYDRATASE"/>
    <property type="match status" value="1"/>
</dbReference>
<dbReference type="RefSeq" id="WP_145395899.1">
    <property type="nucleotide sequence ID" value="NZ_VLKU01000001.1"/>
</dbReference>
<dbReference type="Proteomes" id="UP000316225">
    <property type="component" value="Unassembled WGS sequence"/>
</dbReference>
<dbReference type="SUPFAM" id="SSF52096">
    <property type="entry name" value="ClpP/crotonase"/>
    <property type="match status" value="1"/>
</dbReference>
<dbReference type="InterPro" id="IPR014748">
    <property type="entry name" value="Enoyl-CoA_hydra_C"/>
</dbReference>
<keyword evidence="4" id="KW-1185">Reference proteome</keyword>
<dbReference type="InterPro" id="IPR029045">
    <property type="entry name" value="ClpP/crotonase-like_dom_sf"/>
</dbReference>
<dbReference type="Gene3D" id="1.10.12.10">
    <property type="entry name" value="Lyase 2-enoyl-coa Hydratase, Chain A, domain 2"/>
    <property type="match status" value="1"/>
</dbReference>
<comment type="similarity">
    <text evidence="1 2">Belongs to the enoyl-CoA hydratase/isomerase family.</text>
</comment>
<proteinExistence type="inferred from homology"/>
<evidence type="ECO:0000313" key="4">
    <source>
        <dbReference type="Proteomes" id="UP000316225"/>
    </source>
</evidence>
<evidence type="ECO:0000313" key="3">
    <source>
        <dbReference type="EMBL" id="TWI38123.1"/>
    </source>
</evidence>
<dbReference type="InterPro" id="IPR018376">
    <property type="entry name" value="Enoyl-CoA_hyd/isom_CS"/>
</dbReference>
<dbReference type="InterPro" id="IPR001753">
    <property type="entry name" value="Enoyl-CoA_hydra/iso"/>
</dbReference>
<name>A0A562P1B9_9RHOB</name>
<dbReference type="GO" id="GO:0003824">
    <property type="term" value="F:catalytic activity"/>
    <property type="evidence" value="ECO:0007669"/>
    <property type="project" value="InterPro"/>
</dbReference>
<gene>
    <name evidence="3" type="ORF">IQ24_00257</name>
</gene>
<dbReference type="EMBL" id="VLKU01000001">
    <property type="protein sequence ID" value="TWI38123.1"/>
    <property type="molecule type" value="Genomic_DNA"/>
</dbReference>
<evidence type="ECO:0000256" key="2">
    <source>
        <dbReference type="RuleBase" id="RU003707"/>
    </source>
</evidence>
<sequence>MSFQAIEFTEVDGIGRLALNRPDVMNALNSVMRREIVKAMTNLSPTTRCVVLTGIGRAFCSGQDLTDAREGIDLEKTLRDEYEPMLAAISDAPVPVISAVNGVAAGAGANLALAADVVIATESASFIQAFTRIGLMPDAGGTHIVPRSVGSARAMGMMLFADKIPASKAADWGMIWEAVPDAEYEGVVRARAAALANGPTRAFLAIREAVRLSGSNNLAQQLQLEARLQGELGQTRDFHEGVRAFLEKRAPDFTGE</sequence>
<dbReference type="Gene3D" id="3.90.226.10">
    <property type="entry name" value="2-enoyl-CoA Hydratase, Chain A, domain 1"/>
    <property type="match status" value="1"/>
</dbReference>
<evidence type="ECO:0000256" key="1">
    <source>
        <dbReference type="ARBA" id="ARBA00005254"/>
    </source>
</evidence>
<dbReference type="Pfam" id="PF00378">
    <property type="entry name" value="ECH_1"/>
    <property type="match status" value="1"/>
</dbReference>
<dbReference type="PROSITE" id="PS00166">
    <property type="entry name" value="ENOYL_COA_HYDRATASE"/>
    <property type="match status" value="1"/>
</dbReference>
<comment type="caution">
    <text evidence="3">The sequence shown here is derived from an EMBL/GenBank/DDBJ whole genome shotgun (WGS) entry which is preliminary data.</text>
</comment>
<accession>A0A562P1B9</accession>
<organism evidence="3 4">
    <name type="scientific">Paracoccus sulfuroxidans</name>
    <dbReference type="NCBI Taxonomy" id="384678"/>
    <lineage>
        <taxon>Bacteria</taxon>
        <taxon>Pseudomonadati</taxon>
        <taxon>Pseudomonadota</taxon>
        <taxon>Alphaproteobacteria</taxon>
        <taxon>Rhodobacterales</taxon>
        <taxon>Paracoccaceae</taxon>
        <taxon>Paracoccus</taxon>
    </lineage>
</organism>
<dbReference type="AlphaFoldDB" id="A0A562P1B9"/>
<dbReference type="CDD" id="cd06558">
    <property type="entry name" value="crotonase-like"/>
    <property type="match status" value="1"/>
</dbReference>
<dbReference type="PANTHER" id="PTHR43459:SF1">
    <property type="entry name" value="EG:BACN32G11.4 PROTEIN"/>
    <property type="match status" value="1"/>
</dbReference>
<protein>
    <submittedName>
        <fullName evidence="3">Short chain enoyl-CoA hydratase /Enoyl-CoA hydratase</fullName>
    </submittedName>
</protein>
<reference evidence="3 4" key="1">
    <citation type="journal article" date="2015" name="Stand. Genomic Sci.">
        <title>Genomic Encyclopedia of Bacterial and Archaeal Type Strains, Phase III: the genomes of soil and plant-associated and newly described type strains.</title>
        <authorList>
            <person name="Whitman W.B."/>
            <person name="Woyke T."/>
            <person name="Klenk H.P."/>
            <person name="Zhou Y."/>
            <person name="Lilburn T.G."/>
            <person name="Beck B.J."/>
            <person name="De Vos P."/>
            <person name="Vandamme P."/>
            <person name="Eisen J.A."/>
            <person name="Garrity G."/>
            <person name="Hugenholtz P."/>
            <person name="Kyrpides N.C."/>
        </authorList>
    </citation>
    <scope>NUCLEOTIDE SEQUENCE [LARGE SCALE GENOMIC DNA]</scope>
    <source>
        <strain evidence="3 4">CGMCC 1.5364</strain>
    </source>
</reference>
<dbReference type="OrthoDB" id="9781757at2"/>